<dbReference type="Gene3D" id="3.20.20.140">
    <property type="entry name" value="Metal-dependent hydrolases"/>
    <property type="match status" value="1"/>
</dbReference>
<organism evidence="3 4">
    <name type="scientific">Nakamurella alba</name>
    <dbReference type="NCBI Taxonomy" id="2665158"/>
    <lineage>
        <taxon>Bacteria</taxon>
        <taxon>Bacillati</taxon>
        <taxon>Actinomycetota</taxon>
        <taxon>Actinomycetes</taxon>
        <taxon>Nakamurellales</taxon>
        <taxon>Nakamurellaceae</taxon>
        <taxon>Nakamurella</taxon>
    </lineage>
</organism>
<dbReference type="InterPro" id="IPR006680">
    <property type="entry name" value="Amidohydro-rel"/>
</dbReference>
<name>A0A7K1FIV1_9ACTN</name>
<evidence type="ECO:0000313" key="4">
    <source>
        <dbReference type="Proteomes" id="UP000460221"/>
    </source>
</evidence>
<dbReference type="Proteomes" id="UP000460221">
    <property type="component" value="Unassembled WGS sequence"/>
</dbReference>
<dbReference type="SUPFAM" id="SSF51556">
    <property type="entry name" value="Metallo-dependent hydrolases"/>
    <property type="match status" value="1"/>
</dbReference>
<dbReference type="Pfam" id="PF04909">
    <property type="entry name" value="Amidohydro_2"/>
    <property type="match status" value="1"/>
</dbReference>
<dbReference type="InterPro" id="IPR052350">
    <property type="entry name" value="Metallo-dep_Lactonases"/>
</dbReference>
<dbReference type="RefSeq" id="WP_154767246.1">
    <property type="nucleotide sequence ID" value="NZ_WLYK01000001.1"/>
</dbReference>
<feature type="domain" description="Amidohydrolase-related" evidence="2">
    <location>
        <begin position="7"/>
        <end position="278"/>
    </location>
</feature>
<evidence type="ECO:0000313" key="3">
    <source>
        <dbReference type="EMBL" id="MTD13379.1"/>
    </source>
</evidence>
<protein>
    <submittedName>
        <fullName evidence="3">Amidohydrolase family protein</fullName>
    </submittedName>
</protein>
<evidence type="ECO:0000256" key="1">
    <source>
        <dbReference type="ARBA" id="ARBA00038310"/>
    </source>
</evidence>
<dbReference type="EMBL" id="WLYK01000001">
    <property type="protein sequence ID" value="MTD13379.1"/>
    <property type="molecule type" value="Genomic_DNA"/>
</dbReference>
<reference evidence="3 4" key="1">
    <citation type="submission" date="2019-11" db="EMBL/GenBank/DDBJ databases">
        <authorList>
            <person name="Jiang L.-Q."/>
        </authorList>
    </citation>
    <scope>NUCLEOTIDE SEQUENCE [LARGE SCALE GENOMIC DNA]</scope>
    <source>
        <strain evidence="3 4">YIM 132087</strain>
    </source>
</reference>
<accession>A0A7K1FIV1</accession>
<sequence length="280" mass="30420">MTETPVIDSHHHVWDLAARDQPWTADLPLLRRTYHYSDLAPALDVNGVTGTVLVQTVPDPDETPEMLAAAAANPRIAGVVGWVDLTAPDVSHRLDALREAPGAEKLVGIRHLVSNEPDPEWLCRPDVRRGLQAVADAGLVYDLLVWHHQLPAVVETVQAMEDLRFVLDHGGKPAIREGLQEPWAGHIAAIAATERCAAKLSGLAVEAAPGWTADDLRPWTDHLLDAFGPSRTMYGSDWPVCLLAGTYQDMWNATALALASLSAGERSAVLGTVAHDWYQI</sequence>
<keyword evidence="4" id="KW-1185">Reference proteome</keyword>
<dbReference type="PANTHER" id="PTHR43569">
    <property type="entry name" value="AMIDOHYDROLASE"/>
    <property type="match status" value="1"/>
</dbReference>
<proteinExistence type="inferred from homology"/>
<gene>
    <name evidence="3" type="ORF">GIS00_05385</name>
</gene>
<dbReference type="GO" id="GO:0016787">
    <property type="term" value="F:hydrolase activity"/>
    <property type="evidence" value="ECO:0007669"/>
    <property type="project" value="UniProtKB-KW"/>
</dbReference>
<comment type="similarity">
    <text evidence="1">Belongs to the metallo-dependent hydrolases superfamily.</text>
</comment>
<evidence type="ECO:0000259" key="2">
    <source>
        <dbReference type="Pfam" id="PF04909"/>
    </source>
</evidence>
<dbReference type="AlphaFoldDB" id="A0A7K1FIV1"/>
<comment type="caution">
    <text evidence="3">The sequence shown here is derived from an EMBL/GenBank/DDBJ whole genome shotgun (WGS) entry which is preliminary data.</text>
</comment>
<dbReference type="PANTHER" id="PTHR43569:SF2">
    <property type="entry name" value="AMIDOHYDROLASE-RELATED DOMAIN-CONTAINING PROTEIN"/>
    <property type="match status" value="1"/>
</dbReference>
<keyword evidence="3" id="KW-0378">Hydrolase</keyword>
<dbReference type="InterPro" id="IPR032466">
    <property type="entry name" value="Metal_Hydrolase"/>
</dbReference>